<dbReference type="HOGENOM" id="CLU_2165066_0_0_1"/>
<dbReference type="KEGG" id="ehx:EMIHUDRAFT_258613"/>
<protein>
    <submittedName>
        <fullName evidence="1">Uncharacterized protein</fullName>
    </submittedName>
</protein>
<reference evidence="1" key="2">
    <citation type="submission" date="2024-10" db="UniProtKB">
        <authorList>
            <consortium name="EnsemblProtists"/>
        </authorList>
    </citation>
    <scope>IDENTIFICATION</scope>
</reference>
<dbReference type="Proteomes" id="UP000013827">
    <property type="component" value="Unassembled WGS sequence"/>
</dbReference>
<sequence length="111" mass="12656">MAAVTYEYMNPNYKETLDREWWVTSYQLMPDPEYLEKIKNKDPSVTEVDASCRQLQGSRRAPPRRACAQMIEILSEMMAGNPHITAIDLRGNGFDADGLYALVQALKTMPK</sequence>
<keyword evidence="2" id="KW-1185">Reference proteome</keyword>
<dbReference type="AlphaFoldDB" id="A0A0D3I832"/>
<dbReference type="EnsemblProtists" id="EOD07417">
    <property type="protein sequence ID" value="EOD07417"/>
    <property type="gene ID" value="EMIHUDRAFT_258613"/>
</dbReference>
<dbReference type="SUPFAM" id="SSF52047">
    <property type="entry name" value="RNI-like"/>
    <property type="match status" value="1"/>
</dbReference>
<dbReference type="RefSeq" id="XP_005759846.1">
    <property type="nucleotide sequence ID" value="XM_005759789.1"/>
</dbReference>
<dbReference type="GeneID" id="17253568"/>
<name>A0A0D3I832_EMIH1</name>
<organism evidence="1 2">
    <name type="scientific">Emiliania huxleyi (strain CCMP1516)</name>
    <dbReference type="NCBI Taxonomy" id="280463"/>
    <lineage>
        <taxon>Eukaryota</taxon>
        <taxon>Haptista</taxon>
        <taxon>Haptophyta</taxon>
        <taxon>Prymnesiophyceae</taxon>
        <taxon>Isochrysidales</taxon>
        <taxon>Noelaerhabdaceae</taxon>
        <taxon>Emiliania</taxon>
    </lineage>
</organism>
<dbReference type="InterPro" id="IPR032675">
    <property type="entry name" value="LRR_dom_sf"/>
</dbReference>
<proteinExistence type="predicted"/>
<reference evidence="2" key="1">
    <citation type="journal article" date="2013" name="Nature">
        <title>Pan genome of the phytoplankton Emiliania underpins its global distribution.</title>
        <authorList>
            <person name="Read B.A."/>
            <person name="Kegel J."/>
            <person name="Klute M.J."/>
            <person name="Kuo A."/>
            <person name="Lefebvre S.C."/>
            <person name="Maumus F."/>
            <person name="Mayer C."/>
            <person name="Miller J."/>
            <person name="Monier A."/>
            <person name="Salamov A."/>
            <person name="Young J."/>
            <person name="Aguilar M."/>
            <person name="Claverie J.M."/>
            <person name="Frickenhaus S."/>
            <person name="Gonzalez K."/>
            <person name="Herman E.K."/>
            <person name="Lin Y.C."/>
            <person name="Napier J."/>
            <person name="Ogata H."/>
            <person name="Sarno A.F."/>
            <person name="Shmutz J."/>
            <person name="Schroeder D."/>
            <person name="de Vargas C."/>
            <person name="Verret F."/>
            <person name="von Dassow P."/>
            <person name="Valentin K."/>
            <person name="Van de Peer Y."/>
            <person name="Wheeler G."/>
            <person name="Dacks J.B."/>
            <person name="Delwiche C.F."/>
            <person name="Dyhrman S.T."/>
            <person name="Glockner G."/>
            <person name="John U."/>
            <person name="Richards T."/>
            <person name="Worden A.Z."/>
            <person name="Zhang X."/>
            <person name="Grigoriev I.V."/>
            <person name="Allen A.E."/>
            <person name="Bidle K."/>
            <person name="Borodovsky M."/>
            <person name="Bowler C."/>
            <person name="Brownlee C."/>
            <person name="Cock J.M."/>
            <person name="Elias M."/>
            <person name="Gladyshev V.N."/>
            <person name="Groth M."/>
            <person name="Guda C."/>
            <person name="Hadaegh A."/>
            <person name="Iglesias-Rodriguez M.D."/>
            <person name="Jenkins J."/>
            <person name="Jones B.M."/>
            <person name="Lawson T."/>
            <person name="Leese F."/>
            <person name="Lindquist E."/>
            <person name="Lobanov A."/>
            <person name="Lomsadze A."/>
            <person name="Malik S.B."/>
            <person name="Marsh M.E."/>
            <person name="Mackinder L."/>
            <person name="Mock T."/>
            <person name="Mueller-Roeber B."/>
            <person name="Pagarete A."/>
            <person name="Parker M."/>
            <person name="Probert I."/>
            <person name="Quesneville H."/>
            <person name="Raines C."/>
            <person name="Rensing S.A."/>
            <person name="Riano-Pachon D.M."/>
            <person name="Richier S."/>
            <person name="Rokitta S."/>
            <person name="Shiraiwa Y."/>
            <person name="Soanes D.M."/>
            <person name="van der Giezen M."/>
            <person name="Wahlund T.M."/>
            <person name="Williams B."/>
            <person name="Wilson W."/>
            <person name="Wolfe G."/>
            <person name="Wurch L.L."/>
        </authorList>
    </citation>
    <scope>NUCLEOTIDE SEQUENCE</scope>
</reference>
<evidence type="ECO:0000313" key="1">
    <source>
        <dbReference type="EnsemblProtists" id="EOD07417"/>
    </source>
</evidence>
<dbReference type="Gene3D" id="3.80.10.10">
    <property type="entry name" value="Ribonuclease Inhibitor"/>
    <property type="match status" value="1"/>
</dbReference>
<evidence type="ECO:0000313" key="2">
    <source>
        <dbReference type="Proteomes" id="UP000013827"/>
    </source>
</evidence>
<dbReference type="PaxDb" id="2903-EOD07417"/>
<accession>A0A0D3I832</accession>